<dbReference type="EMBL" id="RAPE01000004">
    <property type="protein sequence ID" value="RKF13520.1"/>
    <property type="molecule type" value="Genomic_DNA"/>
</dbReference>
<accession>A0A3A8ARJ3</accession>
<organism evidence="1 2">
    <name type="scientific">Roseovarius spongiae</name>
    <dbReference type="NCBI Taxonomy" id="2320272"/>
    <lineage>
        <taxon>Bacteria</taxon>
        <taxon>Pseudomonadati</taxon>
        <taxon>Pseudomonadota</taxon>
        <taxon>Alphaproteobacteria</taxon>
        <taxon>Rhodobacterales</taxon>
        <taxon>Roseobacteraceae</taxon>
        <taxon>Roseovarius</taxon>
    </lineage>
</organism>
<sequence length="151" mass="16889">MTATNGGVNKRHPMSIQPALLRISGGERALELTRDFFDEHDEAMLNAAAMFGGPAAHRRCLRLIADIAKSVVLTKFVKHELVWLHRLLMLDFVGDPEREETARFAGLYILDPRVEKACLLADRLFDLLLAIAEEHPGCDVVQRELFHSSAA</sequence>
<reference evidence="1 2" key="1">
    <citation type="submission" date="2018-09" db="EMBL/GenBank/DDBJ databases">
        <title>Roseovarius spongiae sp. nov., isolated from a marine sponge.</title>
        <authorList>
            <person name="Zhuang L."/>
            <person name="Luo L."/>
        </authorList>
    </citation>
    <scope>NUCLEOTIDE SEQUENCE [LARGE SCALE GENOMIC DNA]</scope>
    <source>
        <strain evidence="1 2">HN-E21</strain>
    </source>
</reference>
<dbReference type="Proteomes" id="UP000281128">
    <property type="component" value="Unassembled WGS sequence"/>
</dbReference>
<comment type="caution">
    <text evidence="1">The sequence shown here is derived from an EMBL/GenBank/DDBJ whole genome shotgun (WGS) entry which is preliminary data.</text>
</comment>
<dbReference type="RefSeq" id="WP_147438910.1">
    <property type="nucleotide sequence ID" value="NZ_RAPE01000004.1"/>
</dbReference>
<gene>
    <name evidence="1" type="ORF">D6850_14625</name>
</gene>
<evidence type="ECO:0000313" key="2">
    <source>
        <dbReference type="Proteomes" id="UP000281128"/>
    </source>
</evidence>
<proteinExistence type="predicted"/>
<evidence type="ECO:0000313" key="1">
    <source>
        <dbReference type="EMBL" id="RKF13520.1"/>
    </source>
</evidence>
<protein>
    <submittedName>
        <fullName evidence="1">Uncharacterized protein</fullName>
    </submittedName>
</protein>
<dbReference type="AlphaFoldDB" id="A0A3A8ARJ3"/>
<dbReference type="OrthoDB" id="7728363at2"/>
<name>A0A3A8ARJ3_9RHOB</name>
<keyword evidence="2" id="KW-1185">Reference proteome</keyword>